<feature type="domain" description="DNA-dependent protein kinase catalytic subunit CC5" evidence="2">
    <location>
        <begin position="10"/>
        <end position="510"/>
    </location>
</feature>
<dbReference type="InterPro" id="IPR016024">
    <property type="entry name" value="ARM-type_fold"/>
</dbReference>
<organism evidence="3 4">
    <name type="scientific">Characodon lateralis</name>
    <dbReference type="NCBI Taxonomy" id="208331"/>
    <lineage>
        <taxon>Eukaryota</taxon>
        <taxon>Metazoa</taxon>
        <taxon>Chordata</taxon>
        <taxon>Craniata</taxon>
        <taxon>Vertebrata</taxon>
        <taxon>Euteleostomi</taxon>
        <taxon>Actinopterygii</taxon>
        <taxon>Neopterygii</taxon>
        <taxon>Teleostei</taxon>
        <taxon>Neoteleostei</taxon>
        <taxon>Acanthomorphata</taxon>
        <taxon>Ovalentaria</taxon>
        <taxon>Atherinomorphae</taxon>
        <taxon>Cyprinodontiformes</taxon>
        <taxon>Goodeidae</taxon>
        <taxon>Characodon</taxon>
    </lineage>
</organism>
<feature type="compositionally biased region" description="Polar residues" evidence="1">
    <location>
        <begin position="408"/>
        <end position="422"/>
    </location>
</feature>
<feature type="compositionally biased region" description="Polar residues" evidence="1">
    <location>
        <begin position="430"/>
        <end position="442"/>
    </location>
</feature>
<dbReference type="PANTHER" id="PTHR11139">
    <property type="entry name" value="ATAXIA TELANGIECTASIA MUTATED ATM -RELATED"/>
    <property type="match status" value="1"/>
</dbReference>
<feature type="region of interest" description="Disordered" evidence="1">
    <location>
        <begin position="478"/>
        <end position="511"/>
    </location>
</feature>
<evidence type="ECO:0000313" key="3">
    <source>
        <dbReference type="EMBL" id="MED6288899.1"/>
    </source>
</evidence>
<protein>
    <recommendedName>
        <fullName evidence="2">DNA-dependent protein kinase catalytic subunit CC5 domain-containing protein</fullName>
    </recommendedName>
</protein>
<feature type="region of interest" description="Disordered" evidence="1">
    <location>
        <begin position="408"/>
        <end position="442"/>
    </location>
</feature>
<dbReference type="Pfam" id="PF19704">
    <property type="entry name" value="DNAPKcs_CC5"/>
    <property type="match status" value="1"/>
</dbReference>
<dbReference type="Proteomes" id="UP001352852">
    <property type="component" value="Unassembled WGS sequence"/>
</dbReference>
<keyword evidence="4" id="KW-1185">Reference proteome</keyword>
<reference evidence="3 4" key="1">
    <citation type="submission" date="2021-06" db="EMBL/GenBank/DDBJ databases">
        <authorList>
            <person name="Palmer J.M."/>
        </authorList>
    </citation>
    <scope>NUCLEOTIDE SEQUENCE [LARGE SCALE GENOMIC DNA]</scope>
    <source>
        <strain evidence="3 4">CL_MEX2019</strain>
        <tissue evidence="3">Muscle</tissue>
    </source>
</reference>
<evidence type="ECO:0000259" key="2">
    <source>
        <dbReference type="Pfam" id="PF19704"/>
    </source>
</evidence>
<name>A0ABU7EQH9_9TELE</name>
<feature type="non-terminal residue" evidence="3">
    <location>
        <position position="511"/>
    </location>
</feature>
<dbReference type="PANTHER" id="PTHR11139:SF68">
    <property type="entry name" value="DNA-DEPENDENT PROTEIN KINASE CATALYTIC SUBUNIT"/>
    <property type="match status" value="1"/>
</dbReference>
<gene>
    <name evidence="3" type="ORF">CHARACLAT_030943</name>
</gene>
<feature type="non-terminal residue" evidence="3">
    <location>
        <position position="1"/>
    </location>
</feature>
<dbReference type="SUPFAM" id="SSF48371">
    <property type="entry name" value="ARM repeat"/>
    <property type="match status" value="1"/>
</dbReference>
<dbReference type="EMBL" id="JAHUTJ010062191">
    <property type="protein sequence ID" value="MED6288899.1"/>
    <property type="molecule type" value="Genomic_DNA"/>
</dbReference>
<comment type="caution">
    <text evidence="3">The sequence shown here is derived from an EMBL/GenBank/DDBJ whole genome shotgun (WGS) entry which is preliminary data.</text>
</comment>
<accession>A0ABU7EQH9</accession>
<evidence type="ECO:0000256" key="1">
    <source>
        <dbReference type="SAM" id="MobiDB-lite"/>
    </source>
</evidence>
<dbReference type="InterPro" id="IPR045581">
    <property type="entry name" value="DNAPKcs_CC5"/>
</dbReference>
<sequence>GNPRDEVLANRLLEFLMRHSFHQKRAVFRHNLEIIRTLVECWKDCLHVPYSLIYERFCGTDPKSKDNSVGLQLLGIILANNLPAYDASCGIEYDSYLQSLSNNVSFTRYKEVYSAAAEIIGLVLKSTMERDDQQQELFSLAATKIMNLKKKDLDDKFIICLNKVSKHFPPFMDRFVNHVFFLLPKLHGILKIHCLECVLSRADVIPDIFLQLKSSGFIQMMSHRDEVRQRVCLDIIHKIIALLTPVELQELLGAVTAFVSHPSPVCRERMYGILMWIQDNYGDEESMKDKISLEVLDTAKETLLQGLSEENQGLQLYVRNFWSQEKRLPTATLERMLTVLRSLYSCQIERCFLSLATNLLLEMTSQSPDFKRNMFEYPLSECTFQDYVIDSNWRFRSTVMTPMFVETQSSQAPESAGASQSGAMKGKLRATQTSLEFSQTQTPGRRTAYNWLTGSSVDTLTDYSPSSQSLSSLLVFEKKSERPTAARRPVGEGFGLRRLTASTDEVDSRTR</sequence>
<evidence type="ECO:0000313" key="4">
    <source>
        <dbReference type="Proteomes" id="UP001352852"/>
    </source>
</evidence>
<dbReference type="InterPro" id="IPR050517">
    <property type="entry name" value="DDR_Repair_Kinase"/>
</dbReference>
<proteinExistence type="predicted"/>